<dbReference type="KEGG" id="nfn:NFRAN_0028"/>
<dbReference type="AlphaFoldDB" id="A0A484IBF5"/>
<dbReference type="OrthoDB" id="17596at2157"/>
<dbReference type="Proteomes" id="UP000294299">
    <property type="component" value="Chromosome NFRAN"/>
</dbReference>
<dbReference type="EMBL" id="LR216287">
    <property type="protein sequence ID" value="VFJ12349.1"/>
    <property type="molecule type" value="Genomic_DNA"/>
</dbReference>
<protein>
    <submittedName>
        <fullName evidence="1">Uncharacterized protein</fullName>
    </submittedName>
</protein>
<name>A0A484IBF5_9ARCH</name>
<keyword evidence="2" id="KW-1185">Reference proteome</keyword>
<gene>
    <name evidence="1" type="ORF">NFRAN_0028</name>
</gene>
<evidence type="ECO:0000313" key="2">
    <source>
        <dbReference type="Proteomes" id="UP000294299"/>
    </source>
</evidence>
<organism evidence="1 2">
    <name type="scientific">Candidatus Nitrosocosmicus franklandianus</name>
    <dbReference type="NCBI Taxonomy" id="1798806"/>
    <lineage>
        <taxon>Archaea</taxon>
        <taxon>Nitrososphaerota</taxon>
        <taxon>Nitrososphaeria</taxon>
        <taxon>Nitrososphaerales</taxon>
        <taxon>Nitrososphaeraceae</taxon>
        <taxon>Candidatus Nitrosocosmicus</taxon>
    </lineage>
</organism>
<dbReference type="RefSeq" id="WP_134482514.1">
    <property type="nucleotide sequence ID" value="NZ_LR216287.1"/>
</dbReference>
<dbReference type="GeneID" id="39419638"/>
<reference evidence="1 2" key="1">
    <citation type="submission" date="2019-02" db="EMBL/GenBank/DDBJ databases">
        <authorList>
            <person name="Lehtovirta-Morley E L."/>
        </authorList>
    </citation>
    <scope>NUCLEOTIDE SEQUENCE [LARGE SCALE GENOMIC DNA]</scope>
    <source>
        <strain evidence="1">NFRAN1</strain>
    </source>
</reference>
<sequence length="69" mass="8054">MGKVEKGVSCSVNGCEDSADRSMSLTKAKMSPDLDFDSSKKRIYLCRNHYKDWKKSTKSDRETERMRWD</sequence>
<evidence type="ECO:0000313" key="1">
    <source>
        <dbReference type="EMBL" id="VFJ12349.1"/>
    </source>
</evidence>
<proteinExistence type="predicted"/>
<accession>A0A484IBF5</accession>